<reference evidence="4 5" key="1">
    <citation type="journal article" date="2013" name="J. Virol.">
        <title>Genomic characterization of Japanese macaque rhadinovirus, a novel herpesvirus isolated from a nonhuman primate with a spontaneous inflammatory demyelinating disease.</title>
        <authorList>
            <person name="Estep R.D."/>
            <person name="Hansen S.G."/>
            <person name="Rogers K.S."/>
            <person name="Axthelm M.K."/>
            <person name="Wong S.W."/>
        </authorList>
    </citation>
    <scope>NUCLEOTIDE SEQUENCE [LARGE SCALE GENOMIC DNA]</scope>
    <source>
        <strain evidence="3">12E2</strain>
        <strain evidence="2">3A1</strain>
    </source>
</reference>
<evidence type="ECO:0000313" key="2">
    <source>
        <dbReference type="EMBL" id="AEW87587.1"/>
    </source>
</evidence>
<dbReference type="KEGG" id="vg:3416423"/>
<name>G9JMP0_9GAMA</name>
<dbReference type="Proteomes" id="UP000124292">
    <property type="component" value="Genome"/>
</dbReference>
<protein>
    <submittedName>
        <fullName evidence="3">JM62</fullName>
    </submittedName>
</protein>
<evidence type="ECO:0000313" key="5">
    <source>
        <dbReference type="Proteomes" id="UP000133219"/>
    </source>
</evidence>
<proteinExistence type="predicted"/>
<dbReference type="EMBL" id="JN885137">
    <property type="protein sequence ID" value="AEW87757.1"/>
    <property type="molecule type" value="Genomic_DNA"/>
</dbReference>
<dbReference type="GeneID" id="3416423"/>
<gene>
    <name evidence="3" type="ORF">JM62</name>
</gene>
<dbReference type="EMBL" id="JN885136">
    <property type="protein sequence ID" value="AEW87587.1"/>
    <property type="molecule type" value="Genomic_DNA"/>
</dbReference>
<evidence type="ECO:0000256" key="1">
    <source>
        <dbReference type="SAM" id="MobiDB-lite"/>
    </source>
</evidence>
<accession>G9JMP0</accession>
<evidence type="ECO:0000313" key="3">
    <source>
        <dbReference type="EMBL" id="AEW87757.1"/>
    </source>
</evidence>
<evidence type="ECO:0000313" key="4">
    <source>
        <dbReference type="Proteomes" id="UP000124292"/>
    </source>
</evidence>
<sequence length="148" mass="16190">MWSFGDSSSTGTDSSLSVPRISSSPYSSSLRSRTASVTASNSSIFFLLNPFSNPNSLCFSRSDVSSVPTTVARLSFFFRLSYDRSDSLVPLYCALNTALSAPNLSKTEMDSFLLISDSSSDLINNFLAVAEAMFPYHAYEPFNVVQRD</sequence>
<dbReference type="Proteomes" id="UP000133219">
    <property type="component" value="Segment"/>
</dbReference>
<dbReference type="RefSeq" id="YP_238365.1">
    <property type="nucleotide sequence ID" value="NC_007016.1"/>
</dbReference>
<organism evidence="3 4">
    <name type="scientific">Macaca fuscata rhadinovirus</name>
    <dbReference type="NCBI Taxonomy" id="272551"/>
    <lineage>
        <taxon>Viruses</taxon>
        <taxon>Duplodnaviria</taxon>
        <taxon>Heunggongvirae</taxon>
        <taxon>Peploviricota</taxon>
        <taxon>Herviviricetes</taxon>
        <taxon>Herpesvirales</taxon>
        <taxon>Orthoherpesviridae</taxon>
        <taxon>Gammaherpesvirinae</taxon>
        <taxon>Rhadinovirus</taxon>
        <taxon>Rhadinovirus macacinegamma11</taxon>
        <taxon>macacine gammaherpesvirus 11</taxon>
    </lineage>
</organism>
<feature type="region of interest" description="Disordered" evidence="1">
    <location>
        <begin position="1"/>
        <end position="28"/>
    </location>
</feature>